<evidence type="ECO:0000256" key="2">
    <source>
        <dbReference type="ARBA" id="ARBA00022759"/>
    </source>
</evidence>
<feature type="domain" description="Nuclease associated modular" evidence="5">
    <location>
        <begin position="70"/>
        <end position="86"/>
    </location>
</feature>
<dbReference type="STRING" id="62708.A0A420JA17"/>
<evidence type="ECO:0000259" key="5">
    <source>
        <dbReference type="SMART" id="SM00496"/>
    </source>
</evidence>
<dbReference type="Pfam" id="PF07453">
    <property type="entry name" value="NUMOD1"/>
    <property type="match status" value="2"/>
</dbReference>
<dbReference type="InterPro" id="IPR010896">
    <property type="entry name" value="NUMOD1"/>
</dbReference>
<keyword evidence="1" id="KW-0540">Nuclease</keyword>
<evidence type="ECO:0000313" key="6">
    <source>
        <dbReference type="EMBL" id="RKF83643.1"/>
    </source>
</evidence>
<dbReference type="EMBL" id="MCBQ01001071">
    <property type="protein sequence ID" value="RKF83643.1"/>
    <property type="molecule type" value="Genomic_DNA"/>
</dbReference>
<dbReference type="GO" id="GO:0003677">
    <property type="term" value="F:DNA binding"/>
    <property type="evidence" value="ECO:0007669"/>
    <property type="project" value="InterPro"/>
</dbReference>
<keyword evidence="4" id="KW-1133">Transmembrane helix</keyword>
<dbReference type="InterPro" id="IPR003611">
    <property type="entry name" value="NUMOD3"/>
</dbReference>
<comment type="caution">
    <text evidence="6">The sequence shown here is derived from an EMBL/GenBank/DDBJ whole genome shotgun (WGS) entry which is preliminary data.</text>
</comment>
<gene>
    <name evidence="6" type="ORF">GcM3_010014</name>
</gene>
<dbReference type="GO" id="GO:0016787">
    <property type="term" value="F:hydrolase activity"/>
    <property type="evidence" value="ECO:0007669"/>
    <property type="project" value="UniProtKB-KW"/>
</dbReference>
<name>A0A420JA17_9PEZI</name>
<dbReference type="NCBIfam" id="TIGR01453">
    <property type="entry name" value="grpIintron_endo"/>
    <property type="match status" value="1"/>
</dbReference>
<keyword evidence="7" id="KW-1185">Reference proteome</keyword>
<evidence type="ECO:0000256" key="3">
    <source>
        <dbReference type="ARBA" id="ARBA00022801"/>
    </source>
</evidence>
<dbReference type="Proteomes" id="UP000283383">
    <property type="component" value="Unassembled WGS sequence"/>
</dbReference>
<organism evidence="6 7">
    <name type="scientific">Golovinomyces cichoracearum</name>
    <dbReference type="NCBI Taxonomy" id="62708"/>
    <lineage>
        <taxon>Eukaryota</taxon>
        <taxon>Fungi</taxon>
        <taxon>Dikarya</taxon>
        <taxon>Ascomycota</taxon>
        <taxon>Pezizomycotina</taxon>
        <taxon>Leotiomycetes</taxon>
        <taxon>Erysiphales</taxon>
        <taxon>Erysiphaceae</taxon>
        <taxon>Golovinomyces</taxon>
    </lineage>
</organism>
<dbReference type="InterPro" id="IPR003647">
    <property type="entry name" value="Intron_nuc_1_rpt"/>
</dbReference>
<dbReference type="GO" id="GO:0005739">
    <property type="term" value="C:mitochondrion"/>
    <property type="evidence" value="ECO:0007669"/>
    <property type="project" value="UniProtKB-ARBA"/>
</dbReference>
<dbReference type="AlphaFoldDB" id="A0A420JA17"/>
<evidence type="ECO:0000256" key="1">
    <source>
        <dbReference type="ARBA" id="ARBA00022722"/>
    </source>
</evidence>
<dbReference type="SUPFAM" id="SSF81442">
    <property type="entry name" value="Cytochrome c oxidase subunit I-like"/>
    <property type="match status" value="1"/>
</dbReference>
<accession>A0A420JA17</accession>
<keyword evidence="2" id="KW-0255">Endonuclease</keyword>
<dbReference type="SUPFAM" id="SSF64496">
    <property type="entry name" value="DNA-binding domain of intron-encoded endonucleases"/>
    <property type="match status" value="1"/>
</dbReference>
<dbReference type="SMART" id="SM00497">
    <property type="entry name" value="IENR1"/>
    <property type="match status" value="2"/>
</dbReference>
<dbReference type="InterPro" id="IPR006350">
    <property type="entry name" value="Intron_endoG1"/>
</dbReference>
<dbReference type="Pfam" id="PF07460">
    <property type="entry name" value="NUMOD3"/>
    <property type="match status" value="2"/>
</dbReference>
<feature type="domain" description="Nuclease associated modular" evidence="5">
    <location>
        <begin position="53"/>
        <end position="69"/>
    </location>
</feature>
<dbReference type="SMART" id="SM00496">
    <property type="entry name" value="IENR2"/>
    <property type="match status" value="2"/>
</dbReference>
<sequence length="295" mass="33794">MPITRALLKYDQSNFSLLILEYVESASLTARETFYITHIIPYYNVLKQGYSSLGYKHTEEVKKLLSKLASNRVHSDKTKGLIARAVTGENNPFYNRNHSMEKLLVIFPSVRTLAKLIKSNHPTLVKFIKEQTILRGEWYLNNIPYNISDTPKIADWSSKECQELLLNINNNSHILKAVFVYDLNRNFIGKYDGVMVAQRALKISHSTIKNYARVGGVYKGLMNIFLQVSGVVLANASLDIAFHDTYYVVAQMGQKNSSSITDSSATDYMLETIYVYCLLFINTFYLYKYVCRNII</sequence>
<protein>
    <recommendedName>
        <fullName evidence="5">Nuclease associated modular domain-containing protein</fullName>
    </recommendedName>
</protein>
<keyword evidence="3" id="KW-0378">Hydrolase</keyword>
<reference evidence="6 7" key="1">
    <citation type="journal article" date="2018" name="BMC Genomics">
        <title>Comparative genome analyses reveal sequence features reflecting distinct modes of host-adaptation between dicot and monocot powdery mildew.</title>
        <authorList>
            <person name="Wu Y."/>
            <person name="Ma X."/>
            <person name="Pan Z."/>
            <person name="Kale S.D."/>
            <person name="Song Y."/>
            <person name="King H."/>
            <person name="Zhang Q."/>
            <person name="Presley C."/>
            <person name="Deng X."/>
            <person name="Wei C.I."/>
            <person name="Xiao S."/>
        </authorList>
    </citation>
    <scope>NUCLEOTIDE SEQUENCE [LARGE SCALE GENOMIC DNA]</scope>
    <source>
        <strain evidence="6">UMSG3</strain>
    </source>
</reference>
<evidence type="ECO:0000256" key="4">
    <source>
        <dbReference type="SAM" id="Phobius"/>
    </source>
</evidence>
<proteinExistence type="predicted"/>
<evidence type="ECO:0000313" key="7">
    <source>
        <dbReference type="Proteomes" id="UP000283383"/>
    </source>
</evidence>
<keyword evidence="4" id="KW-0812">Transmembrane</keyword>
<dbReference type="GO" id="GO:0004519">
    <property type="term" value="F:endonuclease activity"/>
    <property type="evidence" value="ECO:0007669"/>
    <property type="project" value="UniProtKB-KW"/>
</dbReference>
<keyword evidence="4" id="KW-0472">Membrane</keyword>
<dbReference type="InterPro" id="IPR036927">
    <property type="entry name" value="Cyt_c_oxase-like_su1_sf"/>
</dbReference>
<feature type="transmembrane region" description="Helical" evidence="4">
    <location>
        <begin position="268"/>
        <end position="287"/>
    </location>
</feature>